<dbReference type="PROSITE" id="PS51118">
    <property type="entry name" value="HTH_HXLR"/>
    <property type="match status" value="1"/>
</dbReference>
<feature type="domain" description="HTH hxlR-type" evidence="4">
    <location>
        <begin position="20"/>
        <end position="119"/>
    </location>
</feature>
<keyword evidence="3" id="KW-0804">Transcription</keyword>
<evidence type="ECO:0000256" key="3">
    <source>
        <dbReference type="ARBA" id="ARBA00023163"/>
    </source>
</evidence>
<dbReference type="PANTHER" id="PTHR33204:SF37">
    <property type="entry name" value="HTH-TYPE TRANSCRIPTIONAL REGULATOR YODB"/>
    <property type="match status" value="1"/>
</dbReference>
<keyword evidence="2" id="KW-0238">DNA-binding</keyword>
<protein>
    <submittedName>
        <fullName evidence="5">Transcriptional regulator, HxlR family</fullName>
    </submittedName>
</protein>
<sequence length="140" mass="16126">MKKISQLEQHQRGNVFIAQCPSREVLNHITSRWGILVLIALNDGAWHRFSELRKKITGISEKMLSQTLQTLERDGFLTRIAHPVVPPHVEYQLTQRGHTVTQKAAVLVEWLEDNIIDIQSLQSQYDQTRMAQESSLQAKK</sequence>
<dbReference type="GO" id="GO:0003677">
    <property type="term" value="F:DNA binding"/>
    <property type="evidence" value="ECO:0007669"/>
    <property type="project" value="UniProtKB-KW"/>
</dbReference>
<dbReference type="Pfam" id="PF01638">
    <property type="entry name" value="HxlR"/>
    <property type="match status" value="1"/>
</dbReference>
<dbReference type="Gene3D" id="1.10.10.10">
    <property type="entry name" value="Winged helix-like DNA-binding domain superfamily/Winged helix DNA-binding domain"/>
    <property type="match status" value="1"/>
</dbReference>
<reference evidence="6" key="1">
    <citation type="submission" date="2016-11" db="EMBL/GenBank/DDBJ databases">
        <authorList>
            <person name="Varghese N."/>
            <person name="Submissions S."/>
        </authorList>
    </citation>
    <scope>NUCLEOTIDE SEQUENCE [LARGE SCALE GENOMIC DNA]</scope>
    <source>
        <strain evidence="6">DSM 21264</strain>
    </source>
</reference>
<dbReference type="RefSeq" id="WP_072958800.1">
    <property type="nucleotide sequence ID" value="NZ_FQUH01000008.1"/>
</dbReference>
<dbReference type="InterPro" id="IPR036390">
    <property type="entry name" value="WH_DNA-bd_sf"/>
</dbReference>
<keyword evidence="6" id="KW-1185">Reference proteome</keyword>
<evidence type="ECO:0000256" key="1">
    <source>
        <dbReference type="ARBA" id="ARBA00023015"/>
    </source>
</evidence>
<organism evidence="5 6">
    <name type="scientific">Vibrio gazogenes DSM 21264 = NBRC 103151</name>
    <dbReference type="NCBI Taxonomy" id="1123492"/>
    <lineage>
        <taxon>Bacteria</taxon>
        <taxon>Pseudomonadati</taxon>
        <taxon>Pseudomonadota</taxon>
        <taxon>Gammaproteobacteria</taxon>
        <taxon>Vibrionales</taxon>
        <taxon>Vibrionaceae</taxon>
        <taxon>Vibrio</taxon>
    </lineage>
</organism>
<dbReference type="Proteomes" id="UP000184159">
    <property type="component" value="Unassembled WGS sequence"/>
</dbReference>
<evidence type="ECO:0000256" key="2">
    <source>
        <dbReference type="ARBA" id="ARBA00023125"/>
    </source>
</evidence>
<dbReference type="PANTHER" id="PTHR33204">
    <property type="entry name" value="TRANSCRIPTIONAL REGULATOR, MARR FAMILY"/>
    <property type="match status" value="1"/>
</dbReference>
<dbReference type="EMBL" id="FQUH01000008">
    <property type="protein sequence ID" value="SHF34763.1"/>
    <property type="molecule type" value="Genomic_DNA"/>
</dbReference>
<dbReference type="InterPro" id="IPR036388">
    <property type="entry name" value="WH-like_DNA-bd_sf"/>
</dbReference>
<evidence type="ECO:0000259" key="4">
    <source>
        <dbReference type="PROSITE" id="PS51118"/>
    </source>
</evidence>
<dbReference type="InterPro" id="IPR002577">
    <property type="entry name" value="HTH_HxlR"/>
</dbReference>
<keyword evidence="1" id="KW-0805">Transcription regulation</keyword>
<proteinExistence type="predicted"/>
<accession>A0A1M5AX31</accession>
<dbReference type="SUPFAM" id="SSF46785">
    <property type="entry name" value="Winged helix' DNA-binding domain"/>
    <property type="match status" value="1"/>
</dbReference>
<evidence type="ECO:0000313" key="5">
    <source>
        <dbReference type="EMBL" id="SHF34763.1"/>
    </source>
</evidence>
<name>A0A1M5AX31_VIBGA</name>
<dbReference type="AlphaFoldDB" id="A0A1M5AX31"/>
<evidence type="ECO:0000313" key="6">
    <source>
        <dbReference type="Proteomes" id="UP000184159"/>
    </source>
</evidence>
<gene>
    <name evidence="5" type="ORF">SAMN02745781_02063</name>
</gene>